<reference evidence="1 2" key="1">
    <citation type="journal article" date="2020" name="Phytopathology">
        <title>Genome Sequence Resources of Colletotrichum truncatum, C. plurivorum, C. musicola, and C. sojae: Four Species Pathogenic to Soybean (Glycine max).</title>
        <authorList>
            <person name="Rogerio F."/>
            <person name="Boufleur T.R."/>
            <person name="Ciampi-Guillardi M."/>
            <person name="Sukno S.A."/>
            <person name="Thon M.R."/>
            <person name="Massola Junior N.S."/>
            <person name="Baroncelli R."/>
        </authorList>
    </citation>
    <scope>NUCLEOTIDE SEQUENCE [LARGE SCALE GENOMIC DNA]</scope>
    <source>
        <strain evidence="1 2">CMES1059</strain>
    </source>
</reference>
<keyword evidence="2" id="KW-1185">Reference proteome</keyword>
<sequence length="395" mass="44166">MDAHTEEDVPPAAQKSIFSRPEERRIRRHLIWIAAALDAIAIAIIIPLCVGGWVNEGIRAGAAVYSRDVYLVTWSAAFRRSESQRESTFALTWFMSSCCFEEMYVDREYALAGCIRRMPGSVFDLQRIKSDLSQKLYEPNGYGPSEGHFEWSTNATFTGASTVGSMNALSSYGIFLAITLGTWIFQIVAKRNEVMLNAPHWRVVMAAHALALVALLVASSMITAAAHKANAAFGDYEDVFPYHAVGSSFKAMAWCAFISHLLGRLVYAASVKMWDRLQNLDLYPPEPEDEFERLRRETRGPGPYRPPRSQQAPVHREADANAVDDELPPYSRIDPNEGRLIAGEPTQPGSREEPIELTHFRDVRNPPLEDHGSNPAPAYELHEWPSSQTAPRQTS</sequence>
<comment type="caution">
    <text evidence="1">The sequence shown here is derived from an EMBL/GenBank/DDBJ whole genome shotgun (WGS) entry which is preliminary data.</text>
</comment>
<organism evidence="1 2">
    <name type="scientific">Colletotrichum truncatum</name>
    <name type="common">Anthracnose fungus</name>
    <name type="synonym">Colletotrichum capsici</name>
    <dbReference type="NCBI Taxonomy" id="5467"/>
    <lineage>
        <taxon>Eukaryota</taxon>
        <taxon>Fungi</taxon>
        <taxon>Dikarya</taxon>
        <taxon>Ascomycota</taxon>
        <taxon>Pezizomycotina</taxon>
        <taxon>Sordariomycetes</taxon>
        <taxon>Hypocreomycetidae</taxon>
        <taxon>Glomerellales</taxon>
        <taxon>Glomerellaceae</taxon>
        <taxon>Colletotrichum</taxon>
        <taxon>Colletotrichum truncatum species complex</taxon>
    </lineage>
</organism>
<dbReference type="Proteomes" id="UP000805649">
    <property type="component" value="Unassembled WGS sequence"/>
</dbReference>
<evidence type="ECO:0000313" key="1">
    <source>
        <dbReference type="EMBL" id="KAL0939254.1"/>
    </source>
</evidence>
<name>A0ACC3Z584_COLTU</name>
<evidence type="ECO:0000313" key="2">
    <source>
        <dbReference type="Proteomes" id="UP000805649"/>
    </source>
</evidence>
<proteinExistence type="predicted"/>
<protein>
    <submittedName>
        <fullName evidence="1">Uncharacterized protein</fullName>
    </submittedName>
</protein>
<gene>
    <name evidence="1" type="ORF">CTRU02_205864</name>
</gene>
<accession>A0ACC3Z584</accession>
<dbReference type="EMBL" id="VUJX02000003">
    <property type="protein sequence ID" value="KAL0939254.1"/>
    <property type="molecule type" value="Genomic_DNA"/>
</dbReference>